<dbReference type="AlphaFoldDB" id="A0A6P2D4H0"/>
<reference evidence="1 2" key="1">
    <citation type="submission" date="2019-05" db="EMBL/GenBank/DDBJ databases">
        <authorList>
            <consortium name="Science for Life Laboratories"/>
        </authorList>
    </citation>
    <scope>NUCLEOTIDE SEQUENCE [LARGE SCALE GENOMIC DNA]</scope>
    <source>
        <strain evidence="1">Soil9</strain>
    </source>
</reference>
<evidence type="ECO:0000313" key="1">
    <source>
        <dbReference type="EMBL" id="VTR95335.1"/>
    </source>
</evidence>
<gene>
    <name evidence="1" type="ORF">SOIL9_23790</name>
</gene>
<proteinExistence type="predicted"/>
<dbReference type="KEGG" id="gms:SOIL9_23790"/>
<sequence length="72" mass="8150">MYDVNPYASFELAPETKARMAELFAGHVCARCNQPAVRLAGDRFYCAEHYQRKQSQKAHTPKVYRCVIANAG</sequence>
<organism evidence="1 2">
    <name type="scientific">Gemmata massiliana</name>
    <dbReference type="NCBI Taxonomy" id="1210884"/>
    <lineage>
        <taxon>Bacteria</taxon>
        <taxon>Pseudomonadati</taxon>
        <taxon>Planctomycetota</taxon>
        <taxon>Planctomycetia</taxon>
        <taxon>Gemmatales</taxon>
        <taxon>Gemmataceae</taxon>
        <taxon>Gemmata</taxon>
    </lineage>
</organism>
<dbReference type="EMBL" id="LR593886">
    <property type="protein sequence ID" value="VTR95335.1"/>
    <property type="molecule type" value="Genomic_DNA"/>
</dbReference>
<name>A0A6P2D4H0_9BACT</name>
<dbReference type="Proteomes" id="UP000464178">
    <property type="component" value="Chromosome"/>
</dbReference>
<keyword evidence="2" id="KW-1185">Reference proteome</keyword>
<accession>A0A6P2D4H0</accession>
<evidence type="ECO:0000313" key="2">
    <source>
        <dbReference type="Proteomes" id="UP000464178"/>
    </source>
</evidence>
<dbReference type="RefSeq" id="WP_052553883.1">
    <property type="nucleotide sequence ID" value="NZ_LR593886.1"/>
</dbReference>
<protein>
    <submittedName>
        <fullName evidence="1">Uncharacterized protein</fullName>
    </submittedName>
</protein>